<protein>
    <recommendedName>
        <fullName evidence="3">HNH nuclease domain-containing protein</fullName>
    </recommendedName>
</protein>
<dbReference type="EMBL" id="KI925466">
    <property type="protein sequence ID" value="ETW75126.1"/>
    <property type="molecule type" value="Genomic_DNA"/>
</dbReference>
<dbReference type="AlphaFoldDB" id="W4JQG2"/>
<accession>W4JQG2</accession>
<name>W4JQG2_HETIT</name>
<dbReference type="GeneID" id="20676666"/>
<dbReference type="RefSeq" id="XP_009552577.1">
    <property type="nucleotide sequence ID" value="XM_009554282.1"/>
</dbReference>
<dbReference type="Proteomes" id="UP000030671">
    <property type="component" value="Unassembled WGS sequence"/>
</dbReference>
<dbReference type="eggNOG" id="ENOG502SXNG">
    <property type="taxonomic scope" value="Eukaryota"/>
</dbReference>
<keyword evidence="2" id="KW-1185">Reference proteome</keyword>
<evidence type="ECO:0000313" key="2">
    <source>
        <dbReference type="Proteomes" id="UP000030671"/>
    </source>
</evidence>
<dbReference type="KEGG" id="hir:HETIRDRAFT_455815"/>
<dbReference type="InParanoid" id="W4JQG2"/>
<evidence type="ECO:0000313" key="1">
    <source>
        <dbReference type="EMBL" id="ETW75126.1"/>
    </source>
</evidence>
<evidence type="ECO:0008006" key="3">
    <source>
        <dbReference type="Google" id="ProtNLM"/>
    </source>
</evidence>
<organism evidence="1 2">
    <name type="scientific">Heterobasidion irregulare (strain TC 32-1)</name>
    <dbReference type="NCBI Taxonomy" id="747525"/>
    <lineage>
        <taxon>Eukaryota</taxon>
        <taxon>Fungi</taxon>
        <taxon>Dikarya</taxon>
        <taxon>Basidiomycota</taxon>
        <taxon>Agaricomycotina</taxon>
        <taxon>Agaricomycetes</taxon>
        <taxon>Russulales</taxon>
        <taxon>Bondarzewiaceae</taxon>
        <taxon>Heterobasidion</taxon>
        <taxon>Heterobasidion annosum species complex</taxon>
    </lineage>
</organism>
<reference evidence="1 2" key="1">
    <citation type="journal article" date="2012" name="New Phytol.">
        <title>Insight into trade-off between wood decay and parasitism from the genome of a fungal forest pathogen.</title>
        <authorList>
            <person name="Olson A."/>
            <person name="Aerts A."/>
            <person name="Asiegbu F."/>
            <person name="Belbahri L."/>
            <person name="Bouzid O."/>
            <person name="Broberg A."/>
            <person name="Canback B."/>
            <person name="Coutinho P.M."/>
            <person name="Cullen D."/>
            <person name="Dalman K."/>
            <person name="Deflorio G."/>
            <person name="van Diepen L.T."/>
            <person name="Dunand C."/>
            <person name="Duplessis S."/>
            <person name="Durling M."/>
            <person name="Gonthier P."/>
            <person name="Grimwood J."/>
            <person name="Fossdal C.G."/>
            <person name="Hansson D."/>
            <person name="Henrissat B."/>
            <person name="Hietala A."/>
            <person name="Himmelstrand K."/>
            <person name="Hoffmeister D."/>
            <person name="Hogberg N."/>
            <person name="James T.Y."/>
            <person name="Karlsson M."/>
            <person name="Kohler A."/>
            <person name="Kues U."/>
            <person name="Lee Y.H."/>
            <person name="Lin Y.C."/>
            <person name="Lind M."/>
            <person name="Lindquist E."/>
            <person name="Lombard V."/>
            <person name="Lucas S."/>
            <person name="Lunden K."/>
            <person name="Morin E."/>
            <person name="Murat C."/>
            <person name="Park J."/>
            <person name="Raffaello T."/>
            <person name="Rouze P."/>
            <person name="Salamov A."/>
            <person name="Schmutz J."/>
            <person name="Solheim H."/>
            <person name="Stahlberg J."/>
            <person name="Velez H."/>
            <person name="de Vries R.P."/>
            <person name="Wiebenga A."/>
            <person name="Woodward S."/>
            <person name="Yakovlev I."/>
            <person name="Garbelotto M."/>
            <person name="Martin F."/>
            <person name="Grigoriev I.V."/>
            <person name="Stenlid J."/>
        </authorList>
    </citation>
    <scope>NUCLEOTIDE SEQUENCE [LARGE SCALE GENOMIC DNA]</scope>
    <source>
        <strain evidence="1 2">TC 32-1</strain>
    </source>
</reference>
<gene>
    <name evidence="1" type="ORF">HETIRDRAFT_455815</name>
</gene>
<dbReference type="OrthoDB" id="3263651at2759"/>
<proteinExistence type="predicted"/>
<dbReference type="HOGENOM" id="CLU_1310288_0_0_1"/>
<sequence>MLPIQLERGNPAKACSLPPSFEQSVFARDGTCFVTGADTDVGMSWIFPPPWAHQVVNWSEPSRFNYASYIDVSNAAVMRKDLIALFHHNAFGIDVDDEYRIVIFSDIGNIKLPTNLPRSKGDQIGPEDRFLKDHFCWCIKANLLAGDIDDDFPLHIILDYMKSLGLEGDEEDVVEPGDERWQTELGQEIWEDYMQAKLYSKRSEESEESE</sequence>